<dbReference type="EMBL" id="JAUUTY010000006">
    <property type="protein sequence ID" value="KAK1618420.1"/>
    <property type="molecule type" value="Genomic_DNA"/>
</dbReference>
<feature type="compositionally biased region" description="Basic and acidic residues" evidence="2">
    <location>
        <begin position="383"/>
        <end position="405"/>
    </location>
</feature>
<evidence type="ECO:0000313" key="3">
    <source>
        <dbReference type="EMBL" id="KAK1618420.1"/>
    </source>
</evidence>
<protein>
    <submittedName>
        <fullName evidence="3">Uncharacterized protein</fullName>
    </submittedName>
</protein>
<feature type="compositionally biased region" description="Low complexity" evidence="2">
    <location>
        <begin position="366"/>
        <end position="379"/>
    </location>
</feature>
<gene>
    <name evidence="3" type="ORF">QYE76_023937</name>
</gene>
<sequence length="519" mass="58221">MKKDTGICSDDIIRTFISRRVLPLKRRAHRMSEMYGPGDPTKITGLPLSKKDVVLKAKQICQTAMRFNWKWGLLPSALLTLRPKKTASLIEAERRGACRKRARLLRPDPLIFWKDLKMGKTPASRLGRSPPKPTGSADDLEVLEIHEHVPPLRAEAGTEFVDKLMAQGQKNKRSPSDDGSSHPSLQALPDEELGRRKLAARYARKQMPTASGSAQDPRALKVPQGPQPLLTQARHHLVPVTSLPPSGGTKFGACGLHLLDHRTEEDPSFFLENQDTGTSNIGAGEEKLPGRRSLQLLLSLRKRQVPRRNPPRREAPTRVVRLPLPLLREQSLCRRQVLPAPSLPGLLLPRRRPRPPSLPRERRRLPAPLLRPAAPGSGASHALRPEVERRGYHSGDPRLGKDRQPAPDPIGNRSSEEHFTRLRCAVKELDSSWYDATNNLMLTADARKTLFEELLWEHRELVEAHDKCQVLPEASIDALKEQLANAQREKEQLIKQHQEELGAQKTYWRAQVPACPAGS</sequence>
<keyword evidence="1" id="KW-0175">Coiled coil</keyword>
<evidence type="ECO:0000256" key="1">
    <source>
        <dbReference type="SAM" id="Coils"/>
    </source>
</evidence>
<feature type="coiled-coil region" evidence="1">
    <location>
        <begin position="476"/>
        <end position="503"/>
    </location>
</feature>
<dbReference type="Proteomes" id="UP001231189">
    <property type="component" value="Unassembled WGS sequence"/>
</dbReference>
<evidence type="ECO:0000256" key="2">
    <source>
        <dbReference type="SAM" id="MobiDB-lite"/>
    </source>
</evidence>
<dbReference type="AlphaFoldDB" id="A0AAD8RBI1"/>
<proteinExistence type="predicted"/>
<name>A0AAD8RBI1_LOLMU</name>
<keyword evidence="4" id="KW-1185">Reference proteome</keyword>
<feature type="region of interest" description="Disordered" evidence="2">
    <location>
        <begin position="343"/>
        <end position="416"/>
    </location>
</feature>
<comment type="caution">
    <text evidence="3">The sequence shown here is derived from an EMBL/GenBank/DDBJ whole genome shotgun (WGS) entry which is preliminary data.</text>
</comment>
<evidence type="ECO:0000313" key="4">
    <source>
        <dbReference type="Proteomes" id="UP001231189"/>
    </source>
</evidence>
<accession>A0AAD8RBI1</accession>
<feature type="region of interest" description="Disordered" evidence="2">
    <location>
        <begin position="166"/>
        <end position="193"/>
    </location>
</feature>
<organism evidence="3 4">
    <name type="scientific">Lolium multiflorum</name>
    <name type="common">Italian ryegrass</name>
    <name type="synonym">Lolium perenne subsp. multiflorum</name>
    <dbReference type="NCBI Taxonomy" id="4521"/>
    <lineage>
        <taxon>Eukaryota</taxon>
        <taxon>Viridiplantae</taxon>
        <taxon>Streptophyta</taxon>
        <taxon>Embryophyta</taxon>
        <taxon>Tracheophyta</taxon>
        <taxon>Spermatophyta</taxon>
        <taxon>Magnoliopsida</taxon>
        <taxon>Liliopsida</taxon>
        <taxon>Poales</taxon>
        <taxon>Poaceae</taxon>
        <taxon>BOP clade</taxon>
        <taxon>Pooideae</taxon>
        <taxon>Poodae</taxon>
        <taxon>Poeae</taxon>
        <taxon>Poeae Chloroplast Group 2 (Poeae type)</taxon>
        <taxon>Loliodinae</taxon>
        <taxon>Loliinae</taxon>
        <taxon>Lolium</taxon>
    </lineage>
</organism>
<reference evidence="3" key="1">
    <citation type="submission" date="2023-07" db="EMBL/GenBank/DDBJ databases">
        <title>A chromosome-level genome assembly of Lolium multiflorum.</title>
        <authorList>
            <person name="Chen Y."/>
            <person name="Copetti D."/>
            <person name="Kolliker R."/>
            <person name="Studer B."/>
        </authorList>
    </citation>
    <scope>NUCLEOTIDE SEQUENCE</scope>
    <source>
        <strain evidence="3">02402/16</strain>
        <tissue evidence="3">Leaf</tissue>
    </source>
</reference>